<reference evidence="1" key="1">
    <citation type="submission" date="2018-11" db="EMBL/GenBank/DDBJ databases">
        <title>The sequence and de novo assembly of Larimichthys crocea genome using PacBio and Hi-C technologies.</title>
        <authorList>
            <person name="Xu P."/>
            <person name="Chen B."/>
            <person name="Zhou Z."/>
            <person name="Ke Q."/>
            <person name="Wu Y."/>
            <person name="Bai H."/>
            <person name="Pu F."/>
        </authorList>
    </citation>
    <scope>NUCLEOTIDE SEQUENCE</scope>
    <source>
        <tissue evidence="1">Muscle</tissue>
    </source>
</reference>
<comment type="caution">
    <text evidence="1">The sequence shown here is derived from an EMBL/GenBank/DDBJ whole genome shotgun (WGS) entry which is preliminary data.</text>
</comment>
<keyword evidence="2" id="KW-1185">Reference proteome</keyword>
<dbReference type="Proteomes" id="UP000793456">
    <property type="component" value="Chromosome XXIV"/>
</dbReference>
<proteinExistence type="predicted"/>
<dbReference type="EMBL" id="CM011697">
    <property type="protein sequence ID" value="TMS02167.1"/>
    <property type="molecule type" value="Genomic_DNA"/>
</dbReference>
<gene>
    <name evidence="1" type="ORF">E3U43_007707</name>
</gene>
<evidence type="ECO:0000313" key="1">
    <source>
        <dbReference type="EMBL" id="TMS02167.1"/>
    </source>
</evidence>
<feature type="non-terminal residue" evidence="1">
    <location>
        <position position="1"/>
    </location>
</feature>
<protein>
    <submittedName>
        <fullName evidence="1">Uncharacterized protein</fullName>
    </submittedName>
</protein>
<name>A0ACD3Q4M8_LARCR</name>
<sequence length="194" mass="21815">LPLPGCLVEMFPEDVDSPPEDSALHGGRVRTFKHERGNWATYVYLPYHPEDEFAELLDELLSVAKARGVVLNPQEEFHLSLSQTVVLRHHWIQPFTQSLKAGLVHCRRFVCTAGRLKVYCNAERTRYNPTHRPDTGLTRVLSELPQHHFFVFSVCLSSLQDVSGDGSVYWACSVAAPGPSSRQNYDGVSPGHFL</sequence>
<organism evidence="1 2">
    <name type="scientific">Larimichthys crocea</name>
    <name type="common">Large yellow croaker</name>
    <name type="synonym">Pseudosciaena crocea</name>
    <dbReference type="NCBI Taxonomy" id="215358"/>
    <lineage>
        <taxon>Eukaryota</taxon>
        <taxon>Metazoa</taxon>
        <taxon>Chordata</taxon>
        <taxon>Craniata</taxon>
        <taxon>Vertebrata</taxon>
        <taxon>Euteleostomi</taxon>
        <taxon>Actinopterygii</taxon>
        <taxon>Neopterygii</taxon>
        <taxon>Teleostei</taxon>
        <taxon>Neoteleostei</taxon>
        <taxon>Acanthomorphata</taxon>
        <taxon>Eupercaria</taxon>
        <taxon>Sciaenidae</taxon>
        <taxon>Larimichthys</taxon>
    </lineage>
</organism>
<accession>A0ACD3Q4M8</accession>
<evidence type="ECO:0000313" key="2">
    <source>
        <dbReference type="Proteomes" id="UP000793456"/>
    </source>
</evidence>